<reference evidence="3" key="1">
    <citation type="submission" date="2020-08" db="EMBL/GenBank/DDBJ databases">
        <title>Multicomponent nature underlies the extraordinary mechanical properties of spider dragline silk.</title>
        <authorList>
            <person name="Kono N."/>
            <person name="Nakamura H."/>
            <person name="Mori M."/>
            <person name="Yoshida Y."/>
            <person name="Ohtoshi R."/>
            <person name="Malay A.D."/>
            <person name="Moran D.A.P."/>
            <person name="Tomita M."/>
            <person name="Numata K."/>
            <person name="Arakawa K."/>
        </authorList>
    </citation>
    <scope>NUCLEOTIDE SEQUENCE</scope>
</reference>
<keyword evidence="4" id="KW-1185">Reference proteome</keyword>
<dbReference type="PROSITE" id="PS00101">
    <property type="entry name" value="HEXAPEP_TRANSFERASES"/>
    <property type="match status" value="1"/>
</dbReference>
<accession>A0A8X7BKE3</accession>
<dbReference type="GO" id="GO:0016740">
    <property type="term" value="F:transferase activity"/>
    <property type="evidence" value="ECO:0007669"/>
    <property type="project" value="InterPro"/>
</dbReference>
<gene>
    <name evidence="3" type="primary">Spidroin2A1</name>
    <name evidence="3" type="ORF">TNCV_6000241</name>
</gene>
<dbReference type="EMBL" id="BMAU01021417">
    <property type="protein sequence ID" value="GFY33602.1"/>
    <property type="molecule type" value="Genomic_DNA"/>
</dbReference>
<protein>
    <submittedName>
        <fullName evidence="3">Spidroin 2A variant 1</fullName>
    </submittedName>
</protein>
<proteinExistence type="predicted"/>
<organism evidence="3 4">
    <name type="scientific">Trichonephila clavipes</name>
    <name type="common">Golden silk orbweaver</name>
    <name type="synonym">Nephila clavipes</name>
    <dbReference type="NCBI Taxonomy" id="2585209"/>
    <lineage>
        <taxon>Eukaryota</taxon>
        <taxon>Metazoa</taxon>
        <taxon>Ecdysozoa</taxon>
        <taxon>Arthropoda</taxon>
        <taxon>Chelicerata</taxon>
        <taxon>Arachnida</taxon>
        <taxon>Araneae</taxon>
        <taxon>Araneomorphae</taxon>
        <taxon>Entelegynae</taxon>
        <taxon>Araneoidea</taxon>
        <taxon>Nephilidae</taxon>
        <taxon>Trichonephila</taxon>
    </lineage>
</organism>
<feature type="domain" description="Tubuliform egg casing silk strands structural" evidence="2">
    <location>
        <begin position="56"/>
        <end position="170"/>
    </location>
</feature>
<dbReference type="PANTHER" id="PTHR39110">
    <property type="entry name" value="TRANSMEMBRANE PROTEIN"/>
    <property type="match status" value="1"/>
</dbReference>
<evidence type="ECO:0000259" key="2">
    <source>
        <dbReference type="Pfam" id="PF12042"/>
    </source>
</evidence>
<comment type="caution">
    <text evidence="3">The sequence shown here is derived from an EMBL/GenBank/DDBJ whole genome shotgun (WGS) entry which is preliminary data.</text>
</comment>
<dbReference type="InterPro" id="IPR043070">
    <property type="entry name" value="Spidroin_repeat"/>
</dbReference>
<dbReference type="AlphaFoldDB" id="A0A8X7BKE3"/>
<dbReference type="InterPro" id="IPR021915">
    <property type="entry name" value="RP1-2"/>
</dbReference>
<dbReference type="Gene3D" id="1.10.274.60">
    <property type="entry name" value="Spidroin, repetitive domain"/>
    <property type="match status" value="4"/>
</dbReference>
<evidence type="ECO:0000256" key="1">
    <source>
        <dbReference type="SAM" id="SignalP"/>
    </source>
</evidence>
<dbReference type="Pfam" id="PF12042">
    <property type="entry name" value="RP1-2"/>
    <property type="match status" value="2"/>
</dbReference>
<dbReference type="InterPro" id="IPR018357">
    <property type="entry name" value="Hexapep_transf_CS"/>
</dbReference>
<keyword evidence="1" id="KW-0732">Signal</keyword>
<sequence>MTTFRHITTLLCVIFVAVCIRSITARAIDPYGWNSAGSSLLSADIGVGLSLGADLSSTFFDNIYMQLMKNNAFRLLFSTPVSADLINSIGSRIGQAFAREFQLDAYTTTNAFVNAMAYVYAGSSAEAYANAIASASFQVLMNYNILNSYNAFSLANTAANIISRSMSGAGVDFSMDDMYDVFDDDDYTSNVGSRINSNIGAGFGTAAGLGAGLGLNAGLGAGLGLNAGLGAGLGLNAGLGAGLGLNAGLGAGLGLNAGLGAGLGLNAGLGAGLGLNAGLGAGLGLNAGLGAGLGLNAGLGAGVNGAVGAGLNAGLGLGANVNADVGVGARAGLGVGLGAGLNAGLGLNSGLGVGINSGLTLGAGVTSGLALGALLNGKAGLGVGVNAGLGAGVNAGLGLGVDVNAGLGIGADVNAGLGIGADVNAGLGLAAGLNAGLGLDAGLNVGADVNVGAGLGVGVKVGAGAGGANASISLPEAIASFKQRLGPELLKDKVFKTVFSDSIPAAAVSSLSSAIAQFLSKAFSLPRSYLVALENDIALLVKNELTSPEAYADGISTSFINLLAAANLLVPSAIGVQVGMASKAITSGLLNYLGTYKVAGVGLGIGSNPYNSYFSVLSGLEMLPYVGPDAVSRKYPPILKAAKASNFGAKFSKALSSNLISSTKFSDAFLLGIPAPAWKKIAKSLGKNMAEAFGSPNPTFFSDIYANALLSVGEKLSYKTYARVLAAATSKALYALGYFVSGNPNIQAAIASNAIVKGIKSRSKSNKEFPPVSSNLGLPWMTPLAGVAPPPLPTKAGSDNNGGLKVGAGLGLDVGLGADIGIGADLGLDVNADVQANLDAGIGLLGGAGLRRRKRDLFDANAALGVAADVNANVGAALDAGVNVAAGLDVGAVADIGANVGLGADVGLGLGLGANLGLGGRGGNSGKNSRGQARSDVAVLSILDVLPPMLSEKFFTSTAMYTAMSLVGPRKVANLIAQGMAAQFGFQSAAAFSNTYDISLTNLPDNSFGPCVTAIARATTDALATAGILTTGFTVQSADQLSTAIVAKFSSLIATSLDTKDWNVGAKWTYIYDQDFIDPPLSRGYSYLRPNVFSNFVKSYDDTMNLDYGLGNSISLNLQPSRGLSTARSKILL</sequence>
<feature type="domain" description="Tubuliform egg casing silk strands structural" evidence="2">
    <location>
        <begin position="643"/>
        <end position="764"/>
    </location>
</feature>
<dbReference type="PANTHER" id="PTHR39110:SF1">
    <property type="entry name" value="TRANSMEMBRANE PROTEIN"/>
    <property type="match status" value="1"/>
</dbReference>
<dbReference type="Proteomes" id="UP000887159">
    <property type="component" value="Unassembled WGS sequence"/>
</dbReference>
<evidence type="ECO:0000313" key="4">
    <source>
        <dbReference type="Proteomes" id="UP000887159"/>
    </source>
</evidence>
<evidence type="ECO:0000313" key="3">
    <source>
        <dbReference type="EMBL" id="GFY33602.1"/>
    </source>
</evidence>
<name>A0A8X7BKE3_TRICX</name>
<feature type="chain" id="PRO_5036493440" evidence="1">
    <location>
        <begin position="26"/>
        <end position="1133"/>
    </location>
</feature>
<dbReference type="InterPro" id="IPR053329">
    <property type="entry name" value="Merozoite_Surface_Assoc"/>
</dbReference>
<feature type="signal peptide" evidence="1">
    <location>
        <begin position="1"/>
        <end position="25"/>
    </location>
</feature>